<dbReference type="AlphaFoldDB" id="A0A9Q3CN99"/>
<sequence length="391" mass="45323">MAHYPLNSASVFYVFIAYLIRHAHPSPVASFALGAAQANPLLYTHNPARLSHTLHEDWNFSNSERILPINCRPHGDYSLNGKGFALKLLEAQQDVTLPFLVPHVIIIPLLYNHNISKDARKTTNFPAQVRLFRIGTDQFQFPQDTKVAMAAFRAADTIDKKVTATNELFECLKDFDIHRTETEWLQWVKFFSILMRLDPDPSKNQIRNLRLEAMMQFNLLDLSNKARKLREQGYQHKGSEQLDNLQKHLFIRLKSYENLLNESRNELKDFPWEDDNKVNELFENLKNPRNDHEFLTSLKKLIIKAEKSNVESTAMQKTAATAIMCYLYEVSKLGHSSGGFPLGPNEIDAVGSMMEKVYREGPGNFYEANWERIAYEMKHYPHQERELPLWL</sequence>
<evidence type="ECO:0000313" key="1">
    <source>
        <dbReference type="EMBL" id="MBW0485646.1"/>
    </source>
</evidence>
<protein>
    <submittedName>
        <fullName evidence="1">Uncharacterized protein</fullName>
    </submittedName>
</protein>
<reference evidence="1" key="1">
    <citation type="submission" date="2021-03" db="EMBL/GenBank/DDBJ databases">
        <title>Draft genome sequence of rust myrtle Austropuccinia psidii MF-1, a brazilian biotype.</title>
        <authorList>
            <person name="Quecine M.C."/>
            <person name="Pachon D.M.R."/>
            <person name="Bonatelli M.L."/>
            <person name="Correr F.H."/>
            <person name="Franceschini L.M."/>
            <person name="Leite T.F."/>
            <person name="Margarido G.R.A."/>
            <person name="Almeida C.A."/>
            <person name="Ferrarezi J.A."/>
            <person name="Labate C.A."/>
        </authorList>
    </citation>
    <scope>NUCLEOTIDE SEQUENCE</scope>
    <source>
        <strain evidence="1">MF-1</strain>
    </source>
</reference>
<accession>A0A9Q3CN99</accession>
<gene>
    <name evidence="1" type="ORF">O181_025361</name>
</gene>
<dbReference type="Proteomes" id="UP000765509">
    <property type="component" value="Unassembled WGS sequence"/>
</dbReference>
<evidence type="ECO:0000313" key="2">
    <source>
        <dbReference type="Proteomes" id="UP000765509"/>
    </source>
</evidence>
<keyword evidence="2" id="KW-1185">Reference proteome</keyword>
<comment type="caution">
    <text evidence="1">The sequence shown here is derived from an EMBL/GenBank/DDBJ whole genome shotgun (WGS) entry which is preliminary data.</text>
</comment>
<proteinExistence type="predicted"/>
<name>A0A9Q3CN99_9BASI</name>
<dbReference type="EMBL" id="AVOT02008263">
    <property type="protein sequence ID" value="MBW0485646.1"/>
    <property type="molecule type" value="Genomic_DNA"/>
</dbReference>
<organism evidence="1 2">
    <name type="scientific">Austropuccinia psidii MF-1</name>
    <dbReference type="NCBI Taxonomy" id="1389203"/>
    <lineage>
        <taxon>Eukaryota</taxon>
        <taxon>Fungi</taxon>
        <taxon>Dikarya</taxon>
        <taxon>Basidiomycota</taxon>
        <taxon>Pucciniomycotina</taxon>
        <taxon>Pucciniomycetes</taxon>
        <taxon>Pucciniales</taxon>
        <taxon>Sphaerophragmiaceae</taxon>
        <taxon>Austropuccinia</taxon>
    </lineage>
</organism>